<gene>
    <name evidence="3" type="ORF">BI198_07120</name>
</gene>
<sequence length="92" mass="10495">MLCAVYKSLKKEQTYLYVERRDDFSAVPEALLTSFGPPKLVTIINLASRQYLALADLDKVKQQLQSQGFYLQVPPPVENLLTKHKAQQLTDK</sequence>
<evidence type="ECO:0000313" key="3">
    <source>
        <dbReference type="EMBL" id="OEY69367.1"/>
    </source>
</evidence>
<dbReference type="STRING" id="1628148.BI198_07120"/>
<dbReference type="RefSeq" id="WP_070048933.1">
    <property type="nucleotide sequence ID" value="NZ_CBCSDO010000006.1"/>
</dbReference>
<dbReference type="InterPro" id="IPR027354">
    <property type="entry name" value="YcgL_dom"/>
</dbReference>
<dbReference type="Proteomes" id="UP000242258">
    <property type="component" value="Unassembled WGS sequence"/>
</dbReference>
<feature type="domain" description="YcgL" evidence="2">
    <location>
        <begin position="1"/>
        <end position="85"/>
    </location>
</feature>
<keyword evidence="4" id="KW-1185">Reference proteome</keyword>
<dbReference type="PANTHER" id="PTHR38109:SF1">
    <property type="entry name" value="PROTEIN YCGL"/>
    <property type="match status" value="1"/>
</dbReference>
<dbReference type="Gene3D" id="3.10.510.20">
    <property type="entry name" value="YcgL domain"/>
    <property type="match status" value="1"/>
</dbReference>
<dbReference type="AlphaFoldDB" id="A0A1E7Q5E2"/>
<organism evidence="3 4">
    <name type="scientific">Rheinheimera salexigens</name>
    <dbReference type="NCBI Taxonomy" id="1628148"/>
    <lineage>
        <taxon>Bacteria</taxon>
        <taxon>Pseudomonadati</taxon>
        <taxon>Pseudomonadota</taxon>
        <taxon>Gammaproteobacteria</taxon>
        <taxon>Chromatiales</taxon>
        <taxon>Chromatiaceae</taxon>
        <taxon>Rheinheimera</taxon>
    </lineage>
</organism>
<dbReference type="Pfam" id="PF05166">
    <property type="entry name" value="YcgL"/>
    <property type="match status" value="1"/>
</dbReference>
<dbReference type="PANTHER" id="PTHR38109">
    <property type="entry name" value="PROTEIN YCGL"/>
    <property type="match status" value="1"/>
</dbReference>
<dbReference type="InterPro" id="IPR038068">
    <property type="entry name" value="YcgL-like_sf"/>
</dbReference>
<evidence type="ECO:0000259" key="2">
    <source>
        <dbReference type="PROSITE" id="PS51648"/>
    </source>
</evidence>
<name>A0A1E7Q5E2_9GAMM</name>
<evidence type="ECO:0000313" key="4">
    <source>
        <dbReference type="Proteomes" id="UP000242258"/>
    </source>
</evidence>
<dbReference type="OrthoDB" id="7062382at2"/>
<accession>A0A1E7Q5E2</accession>
<dbReference type="PROSITE" id="PS51648">
    <property type="entry name" value="YCGL"/>
    <property type="match status" value="1"/>
</dbReference>
<dbReference type="EMBL" id="MKEK01000001">
    <property type="protein sequence ID" value="OEY69367.1"/>
    <property type="molecule type" value="Genomic_DNA"/>
</dbReference>
<protein>
    <recommendedName>
        <fullName evidence="1">YcgL domain-containing protein BI198_07120</fullName>
    </recommendedName>
</protein>
<evidence type="ECO:0000256" key="1">
    <source>
        <dbReference type="HAMAP-Rule" id="MF_01866"/>
    </source>
</evidence>
<dbReference type="SUPFAM" id="SSF160191">
    <property type="entry name" value="YcgL-like"/>
    <property type="match status" value="1"/>
</dbReference>
<proteinExistence type="inferred from homology"/>
<comment type="caution">
    <text evidence="3">The sequence shown here is derived from an EMBL/GenBank/DDBJ whole genome shotgun (WGS) entry which is preliminary data.</text>
</comment>
<reference evidence="4" key="1">
    <citation type="submission" date="2016-09" db="EMBL/GenBank/DDBJ databases">
        <authorList>
            <person name="Wan X."/>
            <person name="Hou S."/>
        </authorList>
    </citation>
    <scope>NUCLEOTIDE SEQUENCE [LARGE SCALE GENOMIC DNA]</scope>
    <source>
        <strain evidence="4">KH87</strain>
    </source>
</reference>
<dbReference type="HAMAP" id="MF_01866">
    <property type="entry name" value="UPF0745"/>
    <property type="match status" value="1"/>
</dbReference>